<dbReference type="Proteomes" id="UP000015464">
    <property type="component" value="Unassembled WGS sequence"/>
</dbReference>
<dbReference type="OMA" id="WKLRAKA"/>
<dbReference type="Gene3D" id="1.25.10.10">
    <property type="entry name" value="Leucine-rich Repeat Variant"/>
    <property type="match status" value="1"/>
</dbReference>
<evidence type="ECO:0000256" key="1">
    <source>
        <dbReference type="ARBA" id="ARBA00007657"/>
    </source>
</evidence>
<keyword evidence="6" id="KW-1185">Reference proteome</keyword>
<dbReference type="Pfam" id="PF08623">
    <property type="entry name" value="TIP120"/>
    <property type="match status" value="1"/>
</dbReference>
<evidence type="ECO:0000259" key="4">
    <source>
        <dbReference type="Pfam" id="PF08623"/>
    </source>
</evidence>
<dbReference type="InterPro" id="IPR039852">
    <property type="entry name" value="CAND1/CAND2"/>
</dbReference>
<dbReference type="HOGENOM" id="CLU_007157_0_0_1"/>
<dbReference type="eggNOG" id="KOG1824">
    <property type="taxonomic scope" value="Eukaryota"/>
</dbReference>
<sequence length="1215" mass="137490">MAEDRLLQKYSQSSDKDLRYMALSDLGNEINKERRSSIAESFSSQNFTETLIKALKDPAPEVQQEAARCVSLLSLKVSDQTLEHLIDLLLIEFSRSYEKNYIAALWMILSQSDAQSSLTFFYCSKVLPKIINILETQSNESEESLSLLSIANDSLELYSSSLSVLSTDVASASFKVFQNYSMNSKRASISKKSINCICILSIYGPEQCLTTLLSILKEQLMVKPSTSNLHTSVLLLNQLLLASASSTTELSIKFSASAPGYLTVILNLLKDDHNSFDTVQLLLNTVSLLVKYQNPIVENTCKEVLNVLKEKVQFDPNIVSDAEDEEDIQDFDEDDDFGSMYEDEEDNAWLIRREAISVASSLITFHVELLSVLWEDFGEYIIKALSDREDNVKLSAIGFLDLFCEQISVWKSENLKPKGKRKFSELSSLSTSTPDVIFANSLPSLCAYYQKFSKKSSLSIKIGLVNLASRIFRTVSDKLDNHFIGIMSILNSFQNYATLELRVKLDIVNLISAIVSSNVKIECLEKLQPLITSVLISASEDKYLELVFKAVQAEILQCEYYARVAPNTLRNEIMEMANTNIELLSSGNLDQRIRVLLIKFLSKTVIYHQGNISTEFLYAVISVLANKFDEEPTRLQAANALTDIFSQSRSLDLLKENQKMLLQKIFACCVLYAKKVDLSLVINSLRLLRVILPIEPYILTEDKINKLTEFLFGLDFVEPDVIVAKYSCLLEIPIEYLMKYREAILSDSFSFLQNKEVPNDPGFIESVAKLIAKILDKESLPEFINKLSTLEKSLEESFTIGLLANKLAMLSADVSISKKIFNDLVNPKSEKLQKRFCICFVASMEFYDPSLNIQSYFEALTNQLNSPNEEITQAAAIGVGKLATKDEFFVQTLCTLYDSDAYSRELLVTSLINVLRNQLKADTAENIWTTVCRFLGDGSVARLHVSECLGLLLLQDSINLYPKLLELSTKNTSELKMQALSILRFSLSYQHQKWYNAEKTTFLNIYKLLNDSDVHVREEALQLILTAIRNKPKYIEEVFNDLVSALLSKSVVDPNSIRTVQMGPFQHKVDDCLLQRQLVFEIFYSLLEFQESKNKIDIFTQVISTGLEDEQYINLLSISILERLIEVSPSDIFQRLNLVLEPLKNILKKQLTEKSLKTDSENILDLVRAALRVVISLKAKCNKPEVLALDNETRKGPYALEYLNVENELKGLKIV</sequence>
<protein>
    <submittedName>
        <fullName evidence="5">CAND1/TIP120 protein</fullName>
    </submittedName>
</protein>
<dbReference type="PANTHER" id="PTHR12696">
    <property type="entry name" value="TIP120"/>
    <property type="match status" value="1"/>
</dbReference>
<dbReference type="GeneID" id="25034892"/>
<dbReference type="GO" id="GO:0010265">
    <property type="term" value="P:SCF complex assembly"/>
    <property type="evidence" value="ECO:0007669"/>
    <property type="project" value="InterPro"/>
</dbReference>
<dbReference type="SUPFAM" id="SSF48371">
    <property type="entry name" value="ARM repeat"/>
    <property type="match status" value="1"/>
</dbReference>
<evidence type="ECO:0000313" key="5">
    <source>
        <dbReference type="EMBL" id="EPY50904.1"/>
    </source>
</evidence>
<feature type="domain" description="TATA-binding protein interacting (TIP20)" evidence="4">
    <location>
        <begin position="1035"/>
        <end position="1185"/>
    </location>
</feature>
<dbReference type="InterPro" id="IPR011989">
    <property type="entry name" value="ARM-like"/>
</dbReference>
<accession>S9VXI8</accession>
<gene>
    <name evidence="5" type="ORF">SPOG_00560</name>
</gene>
<evidence type="ECO:0000256" key="3">
    <source>
        <dbReference type="ARBA" id="ARBA00022786"/>
    </source>
</evidence>
<keyword evidence="2" id="KW-0677">Repeat</keyword>
<reference evidence="5 6" key="1">
    <citation type="journal article" date="2011" name="Science">
        <title>Comparative functional genomics of the fission yeasts.</title>
        <authorList>
            <person name="Rhind N."/>
            <person name="Chen Z."/>
            <person name="Yassour M."/>
            <person name="Thompson D.A."/>
            <person name="Haas B.J."/>
            <person name="Habib N."/>
            <person name="Wapinski I."/>
            <person name="Roy S."/>
            <person name="Lin M.F."/>
            <person name="Heiman D.I."/>
            <person name="Young S.K."/>
            <person name="Furuya K."/>
            <person name="Guo Y."/>
            <person name="Pidoux A."/>
            <person name="Chen H.M."/>
            <person name="Robbertse B."/>
            <person name="Goldberg J.M."/>
            <person name="Aoki K."/>
            <person name="Bayne E.H."/>
            <person name="Berlin A.M."/>
            <person name="Desjardins C.A."/>
            <person name="Dobbs E."/>
            <person name="Dukaj L."/>
            <person name="Fan L."/>
            <person name="FitzGerald M.G."/>
            <person name="French C."/>
            <person name="Gujja S."/>
            <person name="Hansen K."/>
            <person name="Keifenheim D."/>
            <person name="Levin J.Z."/>
            <person name="Mosher R.A."/>
            <person name="Mueller C.A."/>
            <person name="Pfiffner J."/>
            <person name="Priest M."/>
            <person name="Russ C."/>
            <person name="Smialowska A."/>
            <person name="Swoboda P."/>
            <person name="Sykes S.M."/>
            <person name="Vaughn M."/>
            <person name="Vengrova S."/>
            <person name="Yoder R."/>
            <person name="Zeng Q."/>
            <person name="Allshire R."/>
            <person name="Baulcombe D."/>
            <person name="Birren B.W."/>
            <person name="Brown W."/>
            <person name="Ekwall K."/>
            <person name="Kellis M."/>
            <person name="Leatherwood J."/>
            <person name="Levin H."/>
            <person name="Margalit H."/>
            <person name="Martienssen R."/>
            <person name="Nieduszynski C.A."/>
            <person name="Spatafora J.W."/>
            <person name="Friedman N."/>
            <person name="Dalgaard J.Z."/>
            <person name="Baumann P."/>
            <person name="Niki H."/>
            <person name="Regev A."/>
            <person name="Nusbaum C."/>
        </authorList>
    </citation>
    <scope>NUCLEOTIDE SEQUENCE [LARGE SCALE GENOMIC DNA]</scope>
    <source>
        <strain evidence="6">OY26 / ATCC MYA-4695 / CBS 11777 / NBRC 106824 / NRRL Y48691</strain>
    </source>
</reference>
<organism evidence="5 6">
    <name type="scientific">Schizosaccharomyces cryophilus (strain OY26 / ATCC MYA-4695 / CBS 11777 / NBRC 106824 / NRRL Y48691)</name>
    <name type="common">Fission yeast</name>
    <dbReference type="NCBI Taxonomy" id="653667"/>
    <lineage>
        <taxon>Eukaryota</taxon>
        <taxon>Fungi</taxon>
        <taxon>Dikarya</taxon>
        <taxon>Ascomycota</taxon>
        <taxon>Taphrinomycotina</taxon>
        <taxon>Schizosaccharomycetes</taxon>
        <taxon>Schizosaccharomycetales</taxon>
        <taxon>Schizosaccharomycetaceae</taxon>
        <taxon>Schizosaccharomyces</taxon>
    </lineage>
</organism>
<dbReference type="AlphaFoldDB" id="S9VXI8"/>
<dbReference type="InterPro" id="IPR016024">
    <property type="entry name" value="ARM-type_fold"/>
</dbReference>
<evidence type="ECO:0000313" key="6">
    <source>
        <dbReference type="Proteomes" id="UP000015464"/>
    </source>
</evidence>
<dbReference type="OrthoDB" id="6260732at2759"/>
<proteinExistence type="inferred from homology"/>
<dbReference type="STRING" id="653667.S9VXI8"/>
<keyword evidence="3" id="KW-0833">Ubl conjugation pathway</keyword>
<evidence type="ECO:0000256" key="2">
    <source>
        <dbReference type="ARBA" id="ARBA00022737"/>
    </source>
</evidence>
<dbReference type="RefSeq" id="XP_013024189.1">
    <property type="nucleotide sequence ID" value="XM_013168735.1"/>
</dbReference>
<comment type="similarity">
    <text evidence="1">Belongs to the CAND family.</text>
</comment>
<dbReference type="EMBL" id="KE546992">
    <property type="protein sequence ID" value="EPY50904.1"/>
    <property type="molecule type" value="Genomic_DNA"/>
</dbReference>
<dbReference type="InterPro" id="IPR013932">
    <property type="entry name" value="TATA-bd_TIP120"/>
</dbReference>
<name>S9VXI8_SCHCR</name>